<comment type="caution">
    <text evidence="4">The sequence shown here is derived from an EMBL/GenBank/DDBJ whole genome shotgun (WGS) entry which is preliminary data.</text>
</comment>
<organism evidence="4 5">
    <name type="scientific">Cryptosporangium minutisporangium</name>
    <dbReference type="NCBI Taxonomy" id="113569"/>
    <lineage>
        <taxon>Bacteria</taxon>
        <taxon>Bacillati</taxon>
        <taxon>Actinomycetota</taxon>
        <taxon>Actinomycetes</taxon>
        <taxon>Cryptosporangiales</taxon>
        <taxon>Cryptosporangiaceae</taxon>
        <taxon>Cryptosporangium</taxon>
    </lineage>
</organism>
<protein>
    <submittedName>
        <fullName evidence="4">16S rRNA (Guanine(966)-N(2))-methyltransferase RsmD</fullName>
    </submittedName>
</protein>
<evidence type="ECO:0000256" key="3">
    <source>
        <dbReference type="SAM" id="MobiDB-lite"/>
    </source>
</evidence>
<evidence type="ECO:0000256" key="2">
    <source>
        <dbReference type="ARBA" id="ARBA00022679"/>
    </source>
</evidence>
<feature type="region of interest" description="Disordered" evidence="3">
    <location>
        <begin position="8"/>
        <end position="27"/>
    </location>
</feature>
<keyword evidence="2" id="KW-0808">Transferase</keyword>
<sequence length="185" mass="19812">MTRIVAGAAGGRRIDVPPGRGTRPTSDRAREAMFSAVQATLDLDGAAVLDLYAGSGAVGFEALSRGAAHALLVESDPRAVRTLRANVGALKLPGAEIWSGPVERFAASPASRRYDLVFADPPYELAAAALAAVLTDLESSGWLGSDALVIVERRTRDQPWVWPKPLVAVRERRYGEGTLWYGRRS</sequence>
<dbReference type="SUPFAM" id="SSF53335">
    <property type="entry name" value="S-adenosyl-L-methionine-dependent methyltransferases"/>
    <property type="match status" value="1"/>
</dbReference>
<evidence type="ECO:0000313" key="5">
    <source>
        <dbReference type="Proteomes" id="UP001501676"/>
    </source>
</evidence>
<dbReference type="RefSeq" id="WP_345730371.1">
    <property type="nucleotide sequence ID" value="NZ_BAAAYN010000030.1"/>
</dbReference>
<dbReference type="InterPro" id="IPR004398">
    <property type="entry name" value="RNA_MeTrfase_RsmD"/>
</dbReference>
<evidence type="ECO:0000256" key="1">
    <source>
        <dbReference type="ARBA" id="ARBA00022603"/>
    </source>
</evidence>
<dbReference type="PIRSF" id="PIRSF004553">
    <property type="entry name" value="CHP00095"/>
    <property type="match status" value="1"/>
</dbReference>
<keyword evidence="1" id="KW-0489">Methyltransferase</keyword>
<dbReference type="PANTHER" id="PTHR43542:SF1">
    <property type="entry name" value="METHYLTRANSFERASE"/>
    <property type="match status" value="1"/>
</dbReference>
<dbReference type="CDD" id="cd02440">
    <property type="entry name" value="AdoMet_MTases"/>
    <property type="match status" value="1"/>
</dbReference>
<dbReference type="NCBIfam" id="TIGR00095">
    <property type="entry name" value="16S rRNA (guanine(966)-N(2))-methyltransferase RsmD"/>
    <property type="match status" value="1"/>
</dbReference>
<name>A0ABP6T1S5_9ACTN</name>
<proteinExistence type="predicted"/>
<keyword evidence="5" id="KW-1185">Reference proteome</keyword>
<evidence type="ECO:0000313" key="4">
    <source>
        <dbReference type="EMBL" id="GAA3391023.1"/>
    </source>
</evidence>
<dbReference type="InterPro" id="IPR002052">
    <property type="entry name" value="DNA_methylase_N6_adenine_CS"/>
</dbReference>
<accession>A0ABP6T1S5</accession>
<gene>
    <name evidence="4" type="primary">rsmD</name>
    <name evidence="4" type="ORF">GCM10020369_47290</name>
</gene>
<dbReference type="Proteomes" id="UP001501676">
    <property type="component" value="Unassembled WGS sequence"/>
</dbReference>
<reference evidence="5" key="1">
    <citation type="journal article" date="2019" name="Int. J. Syst. Evol. Microbiol.">
        <title>The Global Catalogue of Microorganisms (GCM) 10K type strain sequencing project: providing services to taxonomists for standard genome sequencing and annotation.</title>
        <authorList>
            <consortium name="The Broad Institute Genomics Platform"/>
            <consortium name="The Broad Institute Genome Sequencing Center for Infectious Disease"/>
            <person name="Wu L."/>
            <person name="Ma J."/>
        </authorList>
    </citation>
    <scope>NUCLEOTIDE SEQUENCE [LARGE SCALE GENOMIC DNA]</scope>
    <source>
        <strain evidence="5">JCM 9458</strain>
    </source>
</reference>
<dbReference type="PANTHER" id="PTHR43542">
    <property type="entry name" value="METHYLTRANSFERASE"/>
    <property type="match status" value="1"/>
</dbReference>
<dbReference type="EMBL" id="BAAAYN010000030">
    <property type="protein sequence ID" value="GAA3391023.1"/>
    <property type="molecule type" value="Genomic_DNA"/>
</dbReference>
<dbReference type="Gene3D" id="3.40.50.150">
    <property type="entry name" value="Vaccinia Virus protein VP39"/>
    <property type="match status" value="1"/>
</dbReference>
<dbReference type="PROSITE" id="PS00092">
    <property type="entry name" value="N6_MTASE"/>
    <property type="match status" value="1"/>
</dbReference>
<dbReference type="InterPro" id="IPR029063">
    <property type="entry name" value="SAM-dependent_MTases_sf"/>
</dbReference>
<dbReference type="Pfam" id="PF03602">
    <property type="entry name" value="Cons_hypoth95"/>
    <property type="match status" value="1"/>
</dbReference>